<sequence>MQFNDSSLWDIAPDGTATELVTGLNSSQGLDWGGGTGYGDYLYCTSNSNIYEIGLDGSVSVFTYHWCAGGLAIDITGNYGGYMYTSTGCQDHIYEIDFSGNDSMFSDWPTWIDGGGPQDICFDSTGRYGGQMFVATDFIESQSHVSGVFALDTLGNATRFTNEIVAARTIAFDEYGLFGNDMFVVGTSSFEGIAKIWRVQTDGTATGFADVLQTSPMNIAFGSDGAMYVAEYSSADELVTVSRIMPIADTPKIYHVDGVGGDNGNDGLT</sequence>
<gene>
    <name evidence="1" type="ORF">S01H1_34291</name>
</gene>
<dbReference type="AlphaFoldDB" id="X0UQG8"/>
<evidence type="ECO:0008006" key="2">
    <source>
        <dbReference type="Google" id="ProtNLM"/>
    </source>
</evidence>
<organism evidence="1">
    <name type="scientific">marine sediment metagenome</name>
    <dbReference type="NCBI Taxonomy" id="412755"/>
    <lineage>
        <taxon>unclassified sequences</taxon>
        <taxon>metagenomes</taxon>
        <taxon>ecological metagenomes</taxon>
    </lineage>
</organism>
<proteinExistence type="predicted"/>
<dbReference type="EMBL" id="BARS01021346">
    <property type="protein sequence ID" value="GAG02528.1"/>
    <property type="molecule type" value="Genomic_DNA"/>
</dbReference>
<comment type="caution">
    <text evidence="1">The sequence shown here is derived from an EMBL/GenBank/DDBJ whole genome shotgun (WGS) entry which is preliminary data.</text>
</comment>
<name>X0UQG8_9ZZZZ</name>
<evidence type="ECO:0000313" key="1">
    <source>
        <dbReference type="EMBL" id="GAG02528.1"/>
    </source>
</evidence>
<protein>
    <recommendedName>
        <fullName evidence="2">SMP-30/Gluconolactonase/LRE-like region domain-containing protein</fullName>
    </recommendedName>
</protein>
<dbReference type="SUPFAM" id="SSF63829">
    <property type="entry name" value="Calcium-dependent phosphotriesterase"/>
    <property type="match status" value="1"/>
</dbReference>
<feature type="non-terminal residue" evidence="1">
    <location>
        <position position="269"/>
    </location>
</feature>
<reference evidence="1" key="1">
    <citation type="journal article" date="2014" name="Front. Microbiol.">
        <title>High frequency of phylogenetically diverse reductive dehalogenase-homologous genes in deep subseafloor sedimentary metagenomes.</title>
        <authorList>
            <person name="Kawai M."/>
            <person name="Futagami T."/>
            <person name="Toyoda A."/>
            <person name="Takaki Y."/>
            <person name="Nishi S."/>
            <person name="Hori S."/>
            <person name="Arai W."/>
            <person name="Tsubouchi T."/>
            <person name="Morono Y."/>
            <person name="Uchiyama I."/>
            <person name="Ito T."/>
            <person name="Fujiyama A."/>
            <person name="Inagaki F."/>
            <person name="Takami H."/>
        </authorList>
    </citation>
    <scope>NUCLEOTIDE SEQUENCE</scope>
    <source>
        <strain evidence="1">Expedition CK06-06</strain>
    </source>
</reference>
<accession>X0UQG8</accession>